<dbReference type="RefSeq" id="WP_093663919.1">
    <property type="nucleotide sequence ID" value="NZ_FOCF01000001.1"/>
</dbReference>
<name>A0A1H7Z8X7_9SPHN</name>
<dbReference type="Proteomes" id="UP000199206">
    <property type="component" value="Unassembled WGS sequence"/>
</dbReference>
<sequence>MSGERIHHVIRIGSVGATGREAKDRATSDRVIATARPGYYVGRWIVRDHDATLTGLCGPWGRV</sequence>
<keyword evidence="2" id="KW-1185">Reference proteome</keyword>
<reference evidence="2" key="1">
    <citation type="submission" date="2016-10" db="EMBL/GenBank/DDBJ databases">
        <authorList>
            <person name="Varghese N."/>
            <person name="Submissions S."/>
        </authorList>
    </citation>
    <scope>NUCLEOTIDE SEQUENCE [LARGE SCALE GENOMIC DNA]</scope>
    <source>
        <strain evidence="2">S6-262</strain>
    </source>
</reference>
<protein>
    <submittedName>
        <fullName evidence="1">Uncharacterized protein</fullName>
    </submittedName>
</protein>
<dbReference type="STRING" id="1166340.SAMN05192583_0581"/>
<dbReference type="AlphaFoldDB" id="A0A1H7Z8X7"/>
<accession>A0A1H7Z8X7</accession>
<gene>
    <name evidence="1" type="ORF">SAMN05192583_0581</name>
</gene>
<dbReference type="EMBL" id="FOCF01000001">
    <property type="protein sequence ID" value="SEM54683.1"/>
    <property type="molecule type" value="Genomic_DNA"/>
</dbReference>
<evidence type="ECO:0000313" key="1">
    <source>
        <dbReference type="EMBL" id="SEM54683.1"/>
    </source>
</evidence>
<proteinExistence type="predicted"/>
<evidence type="ECO:0000313" key="2">
    <source>
        <dbReference type="Proteomes" id="UP000199206"/>
    </source>
</evidence>
<organism evidence="1 2">
    <name type="scientific">Sphingomonas gellani</name>
    <dbReference type="NCBI Taxonomy" id="1166340"/>
    <lineage>
        <taxon>Bacteria</taxon>
        <taxon>Pseudomonadati</taxon>
        <taxon>Pseudomonadota</taxon>
        <taxon>Alphaproteobacteria</taxon>
        <taxon>Sphingomonadales</taxon>
        <taxon>Sphingomonadaceae</taxon>
        <taxon>Sphingomonas</taxon>
    </lineage>
</organism>